<protein>
    <submittedName>
        <fullName evidence="3">Uncharacterized protein</fullName>
    </submittedName>
</protein>
<evidence type="ECO:0000313" key="4">
    <source>
        <dbReference type="Proteomes" id="UP001634393"/>
    </source>
</evidence>
<organism evidence="3 4">
    <name type="scientific">Penstemon smallii</name>
    <dbReference type="NCBI Taxonomy" id="265156"/>
    <lineage>
        <taxon>Eukaryota</taxon>
        <taxon>Viridiplantae</taxon>
        <taxon>Streptophyta</taxon>
        <taxon>Embryophyta</taxon>
        <taxon>Tracheophyta</taxon>
        <taxon>Spermatophyta</taxon>
        <taxon>Magnoliopsida</taxon>
        <taxon>eudicotyledons</taxon>
        <taxon>Gunneridae</taxon>
        <taxon>Pentapetalae</taxon>
        <taxon>asterids</taxon>
        <taxon>lamiids</taxon>
        <taxon>Lamiales</taxon>
        <taxon>Plantaginaceae</taxon>
        <taxon>Cheloneae</taxon>
        <taxon>Penstemon</taxon>
    </lineage>
</organism>
<dbReference type="Proteomes" id="UP001634393">
    <property type="component" value="Unassembled WGS sequence"/>
</dbReference>
<dbReference type="PANTHER" id="PTHR47372:SF33">
    <property type="entry name" value="LATE EMBRYOGENESIS ABUNDANT (LEA) PROTEIN-RELATED"/>
    <property type="match status" value="1"/>
</dbReference>
<keyword evidence="2" id="KW-0732">Signal</keyword>
<feature type="signal peptide" evidence="2">
    <location>
        <begin position="1"/>
        <end position="22"/>
    </location>
</feature>
<dbReference type="AlphaFoldDB" id="A0ABD3RN26"/>
<feature type="compositionally biased region" description="Basic and acidic residues" evidence="1">
    <location>
        <begin position="128"/>
        <end position="144"/>
    </location>
</feature>
<dbReference type="PANTHER" id="PTHR47372">
    <property type="entry name" value="DAUER UP-REGULATED-RELATED"/>
    <property type="match status" value="1"/>
</dbReference>
<proteinExistence type="predicted"/>
<feature type="region of interest" description="Disordered" evidence="1">
    <location>
        <begin position="88"/>
        <end position="108"/>
    </location>
</feature>
<feature type="compositionally biased region" description="Basic and acidic residues" evidence="1">
    <location>
        <begin position="88"/>
        <end position="98"/>
    </location>
</feature>
<evidence type="ECO:0000256" key="1">
    <source>
        <dbReference type="SAM" id="MobiDB-lite"/>
    </source>
</evidence>
<feature type="region of interest" description="Disordered" evidence="1">
    <location>
        <begin position="123"/>
        <end position="162"/>
    </location>
</feature>
<sequence length="162" mass="17259">MAVKRTAFLVFCLAAVVSVGWAENAAEEADSWTDWAMKKFSEVGINLGSAKDVGQDLIGKTSEKLGDVMNYASGKANEAMDMDMVKDKASEMASDAKESMSGGIDKASDTYEDAKSKVHDAYVSAKDSMSEQAKEKYEAAKEKASQATGDLGADMRTGTAEL</sequence>
<evidence type="ECO:0000313" key="3">
    <source>
        <dbReference type="EMBL" id="KAL3813196.1"/>
    </source>
</evidence>
<evidence type="ECO:0000256" key="2">
    <source>
        <dbReference type="SAM" id="SignalP"/>
    </source>
</evidence>
<dbReference type="EMBL" id="JBJXBP010000008">
    <property type="protein sequence ID" value="KAL3813196.1"/>
    <property type="molecule type" value="Genomic_DNA"/>
</dbReference>
<reference evidence="3 4" key="1">
    <citation type="submission" date="2024-12" db="EMBL/GenBank/DDBJ databases">
        <title>The unique morphological basis and parallel evolutionary history of personate flowers in Penstemon.</title>
        <authorList>
            <person name="Depatie T.H."/>
            <person name="Wessinger C.A."/>
        </authorList>
    </citation>
    <scope>NUCLEOTIDE SEQUENCE [LARGE SCALE GENOMIC DNA]</scope>
    <source>
        <strain evidence="3">WTNN_2</strain>
        <tissue evidence="3">Leaf</tissue>
    </source>
</reference>
<gene>
    <name evidence="3" type="ORF">ACJIZ3_014464</name>
</gene>
<keyword evidence="4" id="KW-1185">Reference proteome</keyword>
<accession>A0ABD3RN26</accession>
<feature type="chain" id="PRO_5044849949" evidence="2">
    <location>
        <begin position="23"/>
        <end position="162"/>
    </location>
</feature>
<comment type="caution">
    <text evidence="3">The sequence shown here is derived from an EMBL/GenBank/DDBJ whole genome shotgun (WGS) entry which is preliminary data.</text>
</comment>
<name>A0ABD3RN26_9LAMI</name>